<dbReference type="AlphaFoldDB" id="A0A1I3K8R3"/>
<dbReference type="Gene3D" id="1.10.287.470">
    <property type="entry name" value="Helix hairpin bin"/>
    <property type="match status" value="2"/>
</dbReference>
<dbReference type="Gene3D" id="2.40.30.170">
    <property type="match status" value="1"/>
</dbReference>
<name>A0A1I3K8R3_9GAMM</name>
<feature type="domain" description="p-hydroxybenzoic acid efflux pump subunit AaeA-like beta-barrel" evidence="3">
    <location>
        <begin position="247"/>
        <end position="324"/>
    </location>
</feature>
<evidence type="ECO:0000259" key="3">
    <source>
        <dbReference type="Pfam" id="PF25963"/>
    </source>
</evidence>
<comment type="similarity">
    <text evidence="1">Belongs to the membrane fusion protein (MFP) (TC 8.A.1) family.</text>
</comment>
<dbReference type="OrthoDB" id="9811754at2"/>
<dbReference type="InterPro" id="IPR058634">
    <property type="entry name" value="AaeA-lik-b-barrel"/>
</dbReference>
<dbReference type="STRING" id="289370.SAMN05216602_2348"/>
<dbReference type="PANTHER" id="PTHR30386">
    <property type="entry name" value="MEMBRANE FUSION SUBUNIT OF EMRAB-TOLC MULTIDRUG EFFLUX PUMP"/>
    <property type="match status" value="1"/>
</dbReference>
<accession>A0A1I3K8R3</accession>
<evidence type="ECO:0000313" key="4">
    <source>
        <dbReference type="EMBL" id="SFI68879.1"/>
    </source>
</evidence>
<dbReference type="Proteomes" id="UP000183018">
    <property type="component" value="Unassembled WGS sequence"/>
</dbReference>
<evidence type="ECO:0000259" key="2">
    <source>
        <dbReference type="Pfam" id="PF25917"/>
    </source>
</evidence>
<sequence length="352" mass="37828">MTTLRKPALLIGLPVAGLLVWGAWQLLFAEHYQQSTNDAFISADFTLVAPKVAGFVSEVLVEDNQRVKAGQLLARIDDRDYRAALDVAKAGVASAEAQRVNAEASVQRQQSVIDQAAATVKADQAEVRFAEHELQRYKHLAGQGAGTLQNAQQAQSRFDTALARQQQNQAALAASRQQTAILIAQRDAAAAAVERAAAELQRAELDLSYTELRAPMDGMVGRRALRAGAYVSPGNAVLAVVPLEQAFVVANFQETQLNRVRPGQPVTIAVDSYPDLQLRGHVESLAPATGVTFAAVAPDNATGNFTKVVQRIPVKIVLDADQPVVGYLRVGMSVEASIDTHEVDDRQLAQAH</sequence>
<dbReference type="EMBL" id="FORC01000002">
    <property type="protein sequence ID" value="SFI68879.1"/>
    <property type="molecule type" value="Genomic_DNA"/>
</dbReference>
<protein>
    <submittedName>
        <fullName evidence="4">Membrane fusion protein, multidrug efflux system</fullName>
    </submittedName>
</protein>
<dbReference type="InterPro" id="IPR050739">
    <property type="entry name" value="MFP"/>
</dbReference>
<dbReference type="SUPFAM" id="SSF111369">
    <property type="entry name" value="HlyD-like secretion proteins"/>
    <property type="match status" value="2"/>
</dbReference>
<evidence type="ECO:0000256" key="1">
    <source>
        <dbReference type="ARBA" id="ARBA00009477"/>
    </source>
</evidence>
<dbReference type="Pfam" id="PF25963">
    <property type="entry name" value="Beta-barrel_AAEA"/>
    <property type="match status" value="1"/>
</dbReference>
<proteinExistence type="inferred from homology"/>
<keyword evidence="5" id="KW-1185">Reference proteome</keyword>
<dbReference type="Gene3D" id="2.40.50.100">
    <property type="match status" value="1"/>
</dbReference>
<dbReference type="InterPro" id="IPR058625">
    <property type="entry name" value="MdtA-like_BSH"/>
</dbReference>
<feature type="domain" description="Multidrug resistance protein MdtA-like barrel-sandwich hybrid" evidence="2">
    <location>
        <begin position="48"/>
        <end position="241"/>
    </location>
</feature>
<evidence type="ECO:0000313" key="5">
    <source>
        <dbReference type="Proteomes" id="UP000183018"/>
    </source>
</evidence>
<reference evidence="5" key="1">
    <citation type="submission" date="2016-10" db="EMBL/GenBank/DDBJ databases">
        <authorList>
            <person name="Varghese N."/>
            <person name="Submissions S."/>
        </authorList>
    </citation>
    <scope>NUCLEOTIDE SEQUENCE [LARGE SCALE GENOMIC DNA]</scope>
    <source>
        <strain evidence="5">LMG 22563</strain>
    </source>
</reference>
<dbReference type="PRINTS" id="PR01490">
    <property type="entry name" value="RTXTOXIND"/>
</dbReference>
<organism evidence="4 5">
    <name type="scientific">Phytopseudomonas argentinensis</name>
    <dbReference type="NCBI Taxonomy" id="289370"/>
    <lineage>
        <taxon>Bacteria</taxon>
        <taxon>Pseudomonadati</taxon>
        <taxon>Pseudomonadota</taxon>
        <taxon>Gammaproteobacteria</taxon>
        <taxon>Pseudomonadales</taxon>
        <taxon>Pseudomonadaceae</taxon>
        <taxon>Phytopseudomonas</taxon>
    </lineage>
</organism>
<dbReference type="PANTHER" id="PTHR30386:SF24">
    <property type="entry name" value="MULTIDRUG RESISTANCE EFFLUX PUMP"/>
    <property type="match status" value="1"/>
</dbReference>
<dbReference type="RefSeq" id="WP_074883510.1">
    <property type="nucleotide sequence ID" value="NZ_FORC01000002.1"/>
</dbReference>
<gene>
    <name evidence="4" type="ORF">SAMN05216602_2348</name>
</gene>
<dbReference type="Pfam" id="PF25917">
    <property type="entry name" value="BSH_RND"/>
    <property type="match status" value="1"/>
</dbReference>